<dbReference type="AlphaFoldDB" id="L8JUV8"/>
<keyword evidence="2" id="KW-1185">Reference proteome</keyword>
<evidence type="ECO:0000313" key="1">
    <source>
        <dbReference type="EMBL" id="ELR71067.1"/>
    </source>
</evidence>
<organism evidence="1 2">
    <name type="scientific">Fulvivirga imtechensis AK7</name>
    <dbReference type="NCBI Taxonomy" id="1237149"/>
    <lineage>
        <taxon>Bacteria</taxon>
        <taxon>Pseudomonadati</taxon>
        <taxon>Bacteroidota</taxon>
        <taxon>Cytophagia</taxon>
        <taxon>Cytophagales</taxon>
        <taxon>Fulvivirgaceae</taxon>
        <taxon>Fulvivirga</taxon>
    </lineage>
</organism>
<comment type="caution">
    <text evidence="1">The sequence shown here is derived from an EMBL/GenBank/DDBJ whole genome shotgun (WGS) entry which is preliminary data.</text>
</comment>
<sequence length="38" mass="4239">MPNTGSGTQETVYQQVRKIRDFNTGRCCFKVVGKSNTS</sequence>
<evidence type="ECO:0000313" key="2">
    <source>
        <dbReference type="Proteomes" id="UP000011135"/>
    </source>
</evidence>
<protein>
    <submittedName>
        <fullName evidence="1">Uncharacterized protein</fullName>
    </submittedName>
</protein>
<proteinExistence type="predicted"/>
<reference evidence="1 2" key="1">
    <citation type="submission" date="2012-12" db="EMBL/GenBank/DDBJ databases">
        <title>Genome assembly of Fulvivirga imtechensis AK7.</title>
        <authorList>
            <person name="Nupur N."/>
            <person name="Khatri I."/>
            <person name="Kumar R."/>
            <person name="Subramanian S."/>
            <person name="Pinnaka A."/>
        </authorList>
    </citation>
    <scope>NUCLEOTIDE SEQUENCE [LARGE SCALE GENOMIC DNA]</scope>
    <source>
        <strain evidence="1 2">AK7</strain>
    </source>
</reference>
<dbReference type="EMBL" id="AMZN01000046">
    <property type="protein sequence ID" value="ELR71067.1"/>
    <property type="molecule type" value="Genomic_DNA"/>
</dbReference>
<accession>L8JUV8</accession>
<name>L8JUV8_9BACT</name>
<gene>
    <name evidence="1" type="ORF">C900_03197</name>
</gene>
<dbReference type="Proteomes" id="UP000011135">
    <property type="component" value="Unassembled WGS sequence"/>
</dbReference>